<evidence type="ECO:0000256" key="5">
    <source>
        <dbReference type="ARBA" id="ARBA00022982"/>
    </source>
</evidence>
<evidence type="ECO:0000256" key="7">
    <source>
        <dbReference type="ARBA" id="ARBA00023002"/>
    </source>
</evidence>
<dbReference type="PANTHER" id="PTHR32361:SF9">
    <property type="entry name" value="FERRIC REDUCTASE TRANSMEMBRANE COMPONENT 3-RELATED"/>
    <property type="match status" value="1"/>
</dbReference>
<evidence type="ECO:0000256" key="1">
    <source>
        <dbReference type="ARBA" id="ARBA00004141"/>
    </source>
</evidence>
<dbReference type="GO" id="GO:0005886">
    <property type="term" value="C:plasma membrane"/>
    <property type="evidence" value="ECO:0007669"/>
    <property type="project" value="TreeGrafter"/>
</dbReference>
<feature type="transmembrane region" description="Helical" evidence="12">
    <location>
        <begin position="202"/>
        <end position="219"/>
    </location>
</feature>
<dbReference type="InterPro" id="IPR013112">
    <property type="entry name" value="FAD-bd_8"/>
</dbReference>
<dbReference type="InterPro" id="IPR017927">
    <property type="entry name" value="FAD-bd_FR_type"/>
</dbReference>
<evidence type="ECO:0000259" key="13">
    <source>
        <dbReference type="PROSITE" id="PS51384"/>
    </source>
</evidence>
<keyword evidence="4 12" id="KW-0812">Transmembrane</keyword>
<dbReference type="InterPro" id="IPR013130">
    <property type="entry name" value="Fe3_Rdtase_TM_dom"/>
</dbReference>
<evidence type="ECO:0000256" key="9">
    <source>
        <dbReference type="ARBA" id="ARBA00023136"/>
    </source>
</evidence>
<evidence type="ECO:0000256" key="6">
    <source>
        <dbReference type="ARBA" id="ARBA00022989"/>
    </source>
</evidence>
<name>A0AAD7FP92_9AGAR</name>
<evidence type="ECO:0000256" key="8">
    <source>
        <dbReference type="ARBA" id="ARBA00023065"/>
    </source>
</evidence>
<feature type="transmembrane region" description="Helical" evidence="12">
    <location>
        <begin position="231"/>
        <end position="252"/>
    </location>
</feature>
<keyword evidence="5" id="KW-0249">Electron transport</keyword>
<dbReference type="Gene3D" id="3.40.50.80">
    <property type="entry name" value="Nucleotide-binding domain of ferredoxin-NADP reductase (FNR) module"/>
    <property type="match status" value="1"/>
</dbReference>
<evidence type="ECO:0000256" key="3">
    <source>
        <dbReference type="ARBA" id="ARBA00022448"/>
    </source>
</evidence>
<reference evidence="14" key="1">
    <citation type="submission" date="2023-03" db="EMBL/GenBank/DDBJ databases">
        <title>Massive genome expansion in bonnet fungi (Mycena s.s.) driven by repeated elements and novel gene families across ecological guilds.</title>
        <authorList>
            <consortium name="Lawrence Berkeley National Laboratory"/>
            <person name="Harder C.B."/>
            <person name="Miyauchi S."/>
            <person name="Viragh M."/>
            <person name="Kuo A."/>
            <person name="Thoen E."/>
            <person name="Andreopoulos B."/>
            <person name="Lu D."/>
            <person name="Skrede I."/>
            <person name="Drula E."/>
            <person name="Henrissat B."/>
            <person name="Morin E."/>
            <person name="Kohler A."/>
            <person name="Barry K."/>
            <person name="LaButti K."/>
            <person name="Morin E."/>
            <person name="Salamov A."/>
            <person name="Lipzen A."/>
            <person name="Mereny Z."/>
            <person name="Hegedus B."/>
            <person name="Baldrian P."/>
            <person name="Stursova M."/>
            <person name="Weitz H."/>
            <person name="Taylor A."/>
            <person name="Grigoriev I.V."/>
            <person name="Nagy L.G."/>
            <person name="Martin F."/>
            <person name="Kauserud H."/>
        </authorList>
    </citation>
    <scope>NUCLEOTIDE SEQUENCE</scope>
    <source>
        <strain evidence="14">9284</strain>
    </source>
</reference>
<gene>
    <name evidence="14" type="ORF">FB45DRAFT_743813</name>
</gene>
<dbReference type="GO" id="GO:0006826">
    <property type="term" value="P:iron ion transport"/>
    <property type="evidence" value="ECO:0007669"/>
    <property type="project" value="TreeGrafter"/>
</dbReference>
<feature type="transmembrane region" description="Helical" evidence="12">
    <location>
        <begin position="23"/>
        <end position="47"/>
    </location>
</feature>
<evidence type="ECO:0000256" key="4">
    <source>
        <dbReference type="ARBA" id="ARBA00022692"/>
    </source>
</evidence>
<dbReference type="SFLD" id="SFLDS00052">
    <property type="entry name" value="Ferric_Reductase_Domain"/>
    <property type="match status" value="1"/>
</dbReference>
<keyword evidence="10" id="KW-0325">Glycoprotein</keyword>
<evidence type="ECO:0000313" key="15">
    <source>
        <dbReference type="Proteomes" id="UP001221142"/>
    </source>
</evidence>
<dbReference type="SFLD" id="SFLDG01168">
    <property type="entry name" value="Ferric_reductase_subgroup_(FRE"/>
    <property type="match status" value="1"/>
</dbReference>
<feature type="transmembrane region" description="Helical" evidence="12">
    <location>
        <begin position="96"/>
        <end position="115"/>
    </location>
</feature>
<dbReference type="GO" id="GO:0006879">
    <property type="term" value="P:intracellular iron ion homeostasis"/>
    <property type="evidence" value="ECO:0007669"/>
    <property type="project" value="TreeGrafter"/>
</dbReference>
<dbReference type="CDD" id="cd06186">
    <property type="entry name" value="NOX_Duox_like_FAD_NADP"/>
    <property type="match status" value="1"/>
</dbReference>
<comment type="caution">
    <text evidence="14">The sequence shown here is derived from an EMBL/GenBank/DDBJ whole genome shotgun (WGS) entry which is preliminary data.</text>
</comment>
<feature type="transmembrane region" description="Helical" evidence="12">
    <location>
        <begin position="258"/>
        <end position="276"/>
    </location>
</feature>
<keyword evidence="15" id="KW-1185">Reference proteome</keyword>
<evidence type="ECO:0000256" key="10">
    <source>
        <dbReference type="ARBA" id="ARBA00023180"/>
    </source>
</evidence>
<dbReference type="InterPro" id="IPR039261">
    <property type="entry name" value="FNR_nucleotide-bd"/>
</dbReference>
<keyword evidence="3" id="KW-0813">Transport</keyword>
<evidence type="ECO:0000256" key="11">
    <source>
        <dbReference type="SAM" id="MobiDB-lite"/>
    </source>
</evidence>
<proteinExistence type="inferred from homology"/>
<evidence type="ECO:0000256" key="12">
    <source>
        <dbReference type="SAM" id="Phobius"/>
    </source>
</evidence>
<dbReference type="GO" id="GO:0000293">
    <property type="term" value="F:ferric-chelate reductase activity"/>
    <property type="evidence" value="ECO:0007669"/>
    <property type="project" value="UniProtKB-ARBA"/>
</dbReference>
<comment type="subcellular location">
    <subcellularLocation>
        <location evidence="1">Membrane</location>
        <topology evidence="1">Multi-pass membrane protein</topology>
    </subcellularLocation>
</comment>
<keyword evidence="8" id="KW-0406">Ion transport</keyword>
<feature type="domain" description="FAD-binding FR-type" evidence="13">
    <location>
        <begin position="281"/>
        <end position="402"/>
    </location>
</feature>
<organism evidence="14 15">
    <name type="scientific">Roridomyces roridus</name>
    <dbReference type="NCBI Taxonomy" id="1738132"/>
    <lineage>
        <taxon>Eukaryota</taxon>
        <taxon>Fungi</taxon>
        <taxon>Dikarya</taxon>
        <taxon>Basidiomycota</taxon>
        <taxon>Agaricomycotina</taxon>
        <taxon>Agaricomycetes</taxon>
        <taxon>Agaricomycetidae</taxon>
        <taxon>Agaricales</taxon>
        <taxon>Marasmiineae</taxon>
        <taxon>Mycenaceae</taxon>
        <taxon>Roridomyces</taxon>
    </lineage>
</organism>
<dbReference type="InterPro" id="IPR051410">
    <property type="entry name" value="Ferric/Cupric_Reductase"/>
</dbReference>
<dbReference type="PANTHER" id="PTHR32361">
    <property type="entry name" value="FERRIC/CUPRIC REDUCTASE TRANSMEMBRANE COMPONENT"/>
    <property type="match status" value="1"/>
</dbReference>
<feature type="region of interest" description="Disordered" evidence="11">
    <location>
        <begin position="487"/>
        <end position="525"/>
    </location>
</feature>
<dbReference type="Proteomes" id="UP001221142">
    <property type="component" value="Unassembled WGS sequence"/>
</dbReference>
<keyword evidence="9 12" id="KW-0472">Membrane</keyword>
<evidence type="ECO:0000313" key="14">
    <source>
        <dbReference type="EMBL" id="KAJ7635404.1"/>
    </source>
</evidence>
<protein>
    <submittedName>
        <fullName evidence="14">Iron reductase</fullName>
    </submittedName>
</protein>
<dbReference type="EMBL" id="JARKIF010000007">
    <property type="protein sequence ID" value="KAJ7635404.1"/>
    <property type="molecule type" value="Genomic_DNA"/>
</dbReference>
<keyword evidence="7" id="KW-0560">Oxidoreductase</keyword>
<dbReference type="SUPFAM" id="SSF52343">
    <property type="entry name" value="Ferredoxin reductase-like, C-terminal NADP-linked domain"/>
    <property type="match status" value="1"/>
</dbReference>
<sequence length="602" mass="66981">MAKSQDPDRLRRIYLGYLYPKQVWYFLGAFIALVAVCHLVSVVYAHWTSRHASKTRDTSLRHRVSLRRLPLASINLFRTVAFRWSVTIWGTHTFNVADFFLTSTYISILFTWTFINTKSLGGVKYDPKYFANRCGHIAAVQLPLTAALGMKNNVITLLTGVGFDQLEYLHRLSARVICVLAWVHAFGRIYLKISADDLASQWFHLGIMSTSALTLLCFFSIRPIRKRNYEFFLIFHFIFGVLTLVGTYIHVANSDNGGYVWPALLLYGLDVVLRFARRLLVNTHLFGVKEKRRVSSNATVSIISPHFLRILVDAPPYMRWSPGQVVYLTLMAGGLSLAESHPFTIAYSVPMSSDSEKATPERLAFILRVRSGFTRRLFESLDDGSKDYQAFLDGPYSSPPVVRGFERVVFISGGSGVSFTLSLFLDLVHAARKNTNPRCRRILFVWAIRDLDQIDWIKDAVTRALSSLDPESDIDIAIRLHLTSSPESVAGPDDAESSSESDSAAGSGTLTPAGSNEKFFSPEYEPLPGVPNVRLLRGRPDVRTILDEEVEGAKGAVSVNVCGTHALGASVRGALGSRAGRRFVDILRGGPSVMLHVEGYGS</sequence>
<dbReference type="InterPro" id="IPR013121">
    <property type="entry name" value="Fe_red_NAD-bd_6"/>
</dbReference>
<feature type="transmembrane region" description="Helical" evidence="12">
    <location>
        <begin position="408"/>
        <end position="431"/>
    </location>
</feature>
<keyword evidence="6 12" id="KW-1133">Transmembrane helix</keyword>
<comment type="similarity">
    <text evidence="2">Belongs to the ferric reductase (FRE) family.</text>
</comment>
<dbReference type="Pfam" id="PF08022">
    <property type="entry name" value="FAD_binding_8"/>
    <property type="match status" value="1"/>
</dbReference>
<dbReference type="PROSITE" id="PS51384">
    <property type="entry name" value="FAD_FR"/>
    <property type="match status" value="1"/>
</dbReference>
<dbReference type="AlphaFoldDB" id="A0AAD7FP92"/>
<dbReference type="GO" id="GO:0015677">
    <property type="term" value="P:copper ion import"/>
    <property type="evidence" value="ECO:0007669"/>
    <property type="project" value="TreeGrafter"/>
</dbReference>
<dbReference type="Pfam" id="PF01794">
    <property type="entry name" value="Ferric_reduct"/>
    <property type="match status" value="1"/>
</dbReference>
<dbReference type="Pfam" id="PF08030">
    <property type="entry name" value="NAD_binding_6"/>
    <property type="match status" value="1"/>
</dbReference>
<evidence type="ECO:0000256" key="2">
    <source>
        <dbReference type="ARBA" id="ARBA00006278"/>
    </source>
</evidence>
<accession>A0AAD7FP92</accession>